<dbReference type="InterPro" id="IPR042208">
    <property type="entry name" value="D-ser_dehydrat-like_sf"/>
</dbReference>
<dbReference type="Gene3D" id="2.40.37.20">
    <property type="entry name" value="D-serine dehydratase-like domain"/>
    <property type="match status" value="1"/>
</dbReference>
<dbReference type="GO" id="GO:0008784">
    <property type="term" value="F:alanine racemase activity"/>
    <property type="evidence" value="ECO:0007669"/>
    <property type="project" value="UniProtKB-EC"/>
</dbReference>
<keyword evidence="5" id="KW-1185">Reference proteome</keyword>
<dbReference type="InterPro" id="IPR051466">
    <property type="entry name" value="D-amino_acid_metab_enzyme"/>
</dbReference>
<dbReference type="EC" id="5.1.1.1" evidence="4"/>
<dbReference type="InterPro" id="IPR001608">
    <property type="entry name" value="Ala_racemase_N"/>
</dbReference>
<accession>A0ABW1QHK4</accession>
<keyword evidence="4" id="KW-0413">Isomerase</keyword>
<proteinExistence type="inferred from homology"/>
<dbReference type="EMBL" id="JBHSQE010000010">
    <property type="protein sequence ID" value="MFC6147695.1"/>
    <property type="molecule type" value="Genomic_DNA"/>
</dbReference>
<dbReference type="RefSeq" id="WP_377002339.1">
    <property type="nucleotide sequence ID" value="NZ_JBHSQE010000010.1"/>
</dbReference>
<name>A0ABW1QHK4_9CORY</name>
<protein>
    <submittedName>
        <fullName evidence="4">Alanine racemase</fullName>
        <ecNumber evidence="4">5.1.1.1</ecNumber>
    </submittedName>
</protein>
<evidence type="ECO:0000259" key="3">
    <source>
        <dbReference type="SMART" id="SM01119"/>
    </source>
</evidence>
<dbReference type="Proteomes" id="UP001596244">
    <property type="component" value="Unassembled WGS sequence"/>
</dbReference>
<evidence type="ECO:0000256" key="2">
    <source>
        <dbReference type="ARBA" id="ARBA00023239"/>
    </source>
</evidence>
<dbReference type="PANTHER" id="PTHR28004">
    <property type="entry name" value="ZGC:162816-RELATED"/>
    <property type="match status" value="1"/>
</dbReference>
<comment type="caution">
    <text evidence="4">The sequence shown here is derived from an EMBL/GenBank/DDBJ whole genome shotgun (WGS) entry which is preliminary data.</text>
</comment>
<reference evidence="5" key="1">
    <citation type="journal article" date="2019" name="Int. J. Syst. Evol. Microbiol.">
        <title>The Global Catalogue of Microorganisms (GCM) 10K type strain sequencing project: providing services to taxonomists for standard genome sequencing and annotation.</title>
        <authorList>
            <consortium name="The Broad Institute Genomics Platform"/>
            <consortium name="The Broad Institute Genome Sequencing Center for Infectious Disease"/>
            <person name="Wu L."/>
            <person name="Ma J."/>
        </authorList>
    </citation>
    <scope>NUCLEOTIDE SEQUENCE [LARGE SCALE GENOMIC DNA]</scope>
    <source>
        <strain evidence="5">CCUG 51943</strain>
    </source>
</reference>
<organism evidence="4 5">
    <name type="scientific">Corynebacterium nasicanis</name>
    <dbReference type="NCBI Taxonomy" id="1448267"/>
    <lineage>
        <taxon>Bacteria</taxon>
        <taxon>Bacillati</taxon>
        <taxon>Actinomycetota</taxon>
        <taxon>Actinomycetes</taxon>
        <taxon>Mycobacteriales</taxon>
        <taxon>Corynebacteriaceae</taxon>
        <taxon>Corynebacterium</taxon>
    </lineage>
</organism>
<feature type="domain" description="D-serine dehydratase-like" evidence="3">
    <location>
        <begin position="223"/>
        <end position="317"/>
    </location>
</feature>
<dbReference type="Pfam" id="PF14031">
    <property type="entry name" value="D-ser_dehydrat"/>
    <property type="match status" value="1"/>
</dbReference>
<evidence type="ECO:0000256" key="1">
    <source>
        <dbReference type="ARBA" id="ARBA00005323"/>
    </source>
</evidence>
<comment type="similarity">
    <text evidence="1">Belongs to the DSD1 family.</text>
</comment>
<gene>
    <name evidence="4" type="ORF">ACFPUZ_12885</name>
</gene>
<dbReference type="SUPFAM" id="SSF51419">
    <property type="entry name" value="PLP-binding barrel"/>
    <property type="match status" value="1"/>
</dbReference>
<dbReference type="PANTHER" id="PTHR28004:SF2">
    <property type="entry name" value="D-SERINE DEHYDRATASE"/>
    <property type="match status" value="1"/>
</dbReference>
<keyword evidence="2" id="KW-0456">Lyase</keyword>
<dbReference type="InterPro" id="IPR029066">
    <property type="entry name" value="PLP-binding_barrel"/>
</dbReference>
<dbReference type="InterPro" id="IPR026956">
    <property type="entry name" value="D-ser_dehydrat-like_dom"/>
</dbReference>
<dbReference type="Gene3D" id="3.20.20.10">
    <property type="entry name" value="Alanine racemase"/>
    <property type="match status" value="1"/>
</dbReference>
<dbReference type="SMART" id="SM01119">
    <property type="entry name" value="D-ser_dehydrat"/>
    <property type="match status" value="1"/>
</dbReference>
<dbReference type="Pfam" id="PF01168">
    <property type="entry name" value="Ala_racemase_N"/>
    <property type="match status" value="1"/>
</dbReference>
<sequence>MTPTVRIDLARLDANIAAQPGPLRPHVKTHKILEIARRQLAAGAHGLTVATIGEAEVFAEVCGDLFIAYPVWADKRLRALAARVRLSVGCDSLAAAERLVGVPAGVLIELDSGHHRSGVPVSRLEELARGIQDLGLDLQGAFTFPGHSYAPGAQEQAARDEDQALRAAGEILRALGVPEPVLSGGSTPSARYSRVATERRPGVYVFNDAQQLELGTCDWSGIALTVAARVVSRREDLHQVIVVAGSKILGSDRPAWASGYGRIKGMADARITALSEHHATVAWPAGERLPAIGAELAVVPNHVCLVLNLVDEVEVVSGGRVVERWQVAARGRN</sequence>
<evidence type="ECO:0000313" key="5">
    <source>
        <dbReference type="Proteomes" id="UP001596244"/>
    </source>
</evidence>
<evidence type="ECO:0000313" key="4">
    <source>
        <dbReference type="EMBL" id="MFC6147695.1"/>
    </source>
</evidence>